<dbReference type="PANTHER" id="PTHR43476">
    <property type="entry name" value="3-(3-HYDROXY-PHENYL)PROPIONATE/3-HYDROXYCINNAMIC ACID HYDROXYLASE"/>
    <property type="match status" value="1"/>
</dbReference>
<dbReference type="GO" id="GO:0008688">
    <property type="term" value="F:3-(3-hydroxyphenyl)propionate hydroxylase activity"/>
    <property type="evidence" value="ECO:0007669"/>
    <property type="project" value="TreeGrafter"/>
</dbReference>
<dbReference type="AlphaFoldDB" id="A0A0K8P1G8"/>
<dbReference type="PANTHER" id="PTHR43476:SF3">
    <property type="entry name" value="FAD-BINDING MONOOXYGENASE"/>
    <property type="match status" value="1"/>
</dbReference>
<feature type="domain" description="FAD-binding" evidence="2">
    <location>
        <begin position="4"/>
        <end position="344"/>
    </location>
</feature>
<dbReference type="Pfam" id="PF01494">
    <property type="entry name" value="FAD_binding_3"/>
    <property type="match status" value="1"/>
</dbReference>
<evidence type="ECO:0000256" key="1">
    <source>
        <dbReference type="ARBA" id="ARBA00023002"/>
    </source>
</evidence>
<dbReference type="SUPFAM" id="SSF51905">
    <property type="entry name" value="FAD/NAD(P)-binding domain"/>
    <property type="match status" value="1"/>
</dbReference>
<dbReference type="STRING" id="1547922.ISF6_2347"/>
<dbReference type="InterPro" id="IPR036188">
    <property type="entry name" value="FAD/NAD-bd_sf"/>
</dbReference>
<protein>
    <submittedName>
        <fullName evidence="3">2-polyprenyl-6-methoxyphenol hydroxylase</fullName>
    </submittedName>
</protein>
<gene>
    <name evidence="3" type="ORF">ISF6_2347</name>
</gene>
<evidence type="ECO:0000313" key="3">
    <source>
        <dbReference type="EMBL" id="GAP36507.1"/>
    </source>
</evidence>
<evidence type="ECO:0000313" key="4">
    <source>
        <dbReference type="Proteomes" id="UP000037660"/>
    </source>
</evidence>
<dbReference type="Gene3D" id="3.30.9.10">
    <property type="entry name" value="D-Amino Acid Oxidase, subunit A, domain 2"/>
    <property type="match status" value="1"/>
</dbReference>
<reference evidence="3 4" key="2">
    <citation type="journal article" date="2016" name="Science">
        <title>A bacterium that degrades and assimilates poly(ethylene terephthalate).</title>
        <authorList>
            <person name="Yoshida S."/>
            <person name="Hiraga K."/>
            <person name="Takehana T."/>
            <person name="Taniguchi I."/>
            <person name="Yamaji H."/>
            <person name="Maeda Y."/>
            <person name="Toyohara K."/>
            <person name="Miyamoto K."/>
            <person name="Kimura Y."/>
            <person name="Oda K."/>
        </authorList>
    </citation>
    <scope>NUCLEOTIDE SEQUENCE [LARGE SCALE GENOMIC DNA]</scope>
    <source>
        <strain evidence="4">NBRC 110686 / TISTR 2288 / 201-F6</strain>
    </source>
</reference>
<dbReference type="GO" id="GO:0019622">
    <property type="term" value="P:3-(3-hydroxy)phenylpropionate catabolic process"/>
    <property type="evidence" value="ECO:0007669"/>
    <property type="project" value="TreeGrafter"/>
</dbReference>
<dbReference type="EMBL" id="BBYR01000036">
    <property type="protein sequence ID" value="GAP36507.1"/>
    <property type="molecule type" value="Genomic_DNA"/>
</dbReference>
<dbReference type="RefSeq" id="WP_054020495.1">
    <property type="nucleotide sequence ID" value="NZ_BBYR01000036.1"/>
</dbReference>
<keyword evidence="4" id="KW-1185">Reference proteome</keyword>
<dbReference type="Gene3D" id="3.50.50.60">
    <property type="entry name" value="FAD/NAD(P)-binding domain"/>
    <property type="match status" value="1"/>
</dbReference>
<dbReference type="GO" id="GO:0071949">
    <property type="term" value="F:FAD binding"/>
    <property type="evidence" value="ECO:0007669"/>
    <property type="project" value="InterPro"/>
</dbReference>
<proteinExistence type="predicted"/>
<dbReference type="InterPro" id="IPR002938">
    <property type="entry name" value="FAD-bd"/>
</dbReference>
<evidence type="ECO:0000259" key="2">
    <source>
        <dbReference type="Pfam" id="PF01494"/>
    </source>
</evidence>
<comment type="caution">
    <text evidence="3">The sequence shown here is derived from an EMBL/GenBank/DDBJ whole genome shotgun (WGS) entry which is preliminary data.</text>
</comment>
<reference evidence="4" key="1">
    <citation type="submission" date="2015-07" db="EMBL/GenBank/DDBJ databases">
        <title>Discovery of a poly(ethylene terephthalate assimilation.</title>
        <authorList>
            <person name="Yoshida S."/>
            <person name="Hiraga K."/>
            <person name="Takehana T."/>
            <person name="Taniguchi I."/>
            <person name="Yamaji H."/>
            <person name="Maeda Y."/>
            <person name="Toyohara K."/>
            <person name="Miyamoto K."/>
            <person name="Kimura Y."/>
            <person name="Oda K."/>
        </authorList>
    </citation>
    <scope>NUCLEOTIDE SEQUENCE [LARGE SCALE GENOMIC DNA]</scope>
    <source>
        <strain evidence="4">NBRC 110686 / TISTR 2288 / 201-F6</strain>
    </source>
</reference>
<dbReference type="InterPro" id="IPR050631">
    <property type="entry name" value="PheA/TfdB_FAD_monoxygenase"/>
</dbReference>
<accession>A0A0K8P1G8</accession>
<dbReference type="NCBIfam" id="NF004829">
    <property type="entry name" value="PRK06183.1-3"/>
    <property type="match status" value="1"/>
</dbReference>
<organism evidence="3 4">
    <name type="scientific">Piscinibacter sakaiensis</name>
    <name type="common">Ideonella sakaiensis</name>
    <dbReference type="NCBI Taxonomy" id="1547922"/>
    <lineage>
        <taxon>Bacteria</taxon>
        <taxon>Pseudomonadati</taxon>
        <taxon>Pseudomonadota</taxon>
        <taxon>Betaproteobacteria</taxon>
        <taxon>Burkholderiales</taxon>
        <taxon>Sphaerotilaceae</taxon>
        <taxon>Piscinibacter</taxon>
    </lineage>
</organism>
<name>A0A0K8P1G8_PISS1</name>
<dbReference type="Proteomes" id="UP000037660">
    <property type="component" value="Unassembled WGS sequence"/>
</dbReference>
<keyword evidence="1" id="KW-0560">Oxidoreductase</keyword>
<sequence length="519" mass="56949">MSNFDVIVVGLGPTGATLAGLLGQAGVSVAAFDRLPDLYPLPRAIGLDHEAMRIVQELGLAERMAPHIASYRPSEYRGMDGQLIKRLDTIPEPHPLSWAPNYVFDQPKFERELRQRLDELPTVKVFLQSEVQSSGQDGDQAWVEVRLGGQEATTRFTCNYLVACDGGSSPIRKRLGIDLEDLDFDEPWLVVDAIVSDAKLPELPQTQVQYCEAARPSTFVVGPGNHRRWEIMLLEGDSLSPEFPEEELWPLLERWIIPGDATLWRAAAYRFHGLVAKEWRRDRILLAGDSAHMTPPFMAQGMVGGMRDAHNLAWKLRRVLAGSSRPTLLDTYEEERQPHMRQTILTAMGLGRIICERDPVRARQRDARLIEAHGGLVQTEFRQNMIPKLEHGIIAAATPLAGSLFPQPVATVGASTDRLDQFTGARVRLVVTGPLSAQQVAAYTDALAEVDGTLVQVGATGASTPAFIRATERSPLIAPWLAKAGQIAALVRPDHCVFGTAASPAGALELIQRLKAALA</sequence>
<dbReference type="PRINTS" id="PR00420">
    <property type="entry name" value="RNGMNOXGNASE"/>
</dbReference>